<feature type="domain" description="MmgE/PrpD N-terminal" evidence="2">
    <location>
        <begin position="39"/>
        <end position="275"/>
    </location>
</feature>
<dbReference type="InterPro" id="IPR005656">
    <property type="entry name" value="MmgE_PrpD"/>
</dbReference>
<dbReference type="GO" id="GO:0016829">
    <property type="term" value="F:lyase activity"/>
    <property type="evidence" value="ECO:0007669"/>
    <property type="project" value="InterPro"/>
</dbReference>
<protein>
    <submittedName>
        <fullName evidence="4">MmgE/PrpD family protein</fullName>
    </submittedName>
</protein>
<dbReference type="Proteomes" id="UP000264541">
    <property type="component" value="Unassembled WGS sequence"/>
</dbReference>
<dbReference type="InterPro" id="IPR045336">
    <property type="entry name" value="MmgE_PrpD_N"/>
</dbReference>
<dbReference type="Gene3D" id="1.10.4100.10">
    <property type="entry name" value="2-methylcitrate dehydratase PrpD"/>
    <property type="match status" value="1"/>
</dbReference>
<organism evidence="4 5">
    <name type="scientific">Peribacillus saganii</name>
    <dbReference type="NCBI Taxonomy" id="2303992"/>
    <lineage>
        <taxon>Bacteria</taxon>
        <taxon>Bacillati</taxon>
        <taxon>Bacillota</taxon>
        <taxon>Bacilli</taxon>
        <taxon>Bacillales</taxon>
        <taxon>Bacillaceae</taxon>
        <taxon>Peribacillus</taxon>
    </lineage>
</organism>
<dbReference type="Gene3D" id="3.30.1330.120">
    <property type="entry name" value="2-methylcitrate dehydratase PrpD"/>
    <property type="match status" value="1"/>
</dbReference>
<dbReference type="InterPro" id="IPR042183">
    <property type="entry name" value="MmgE/PrpD_sf_1"/>
</dbReference>
<evidence type="ECO:0000259" key="2">
    <source>
        <dbReference type="Pfam" id="PF03972"/>
    </source>
</evidence>
<feature type="domain" description="MmgE/PrpD C-terminal" evidence="3">
    <location>
        <begin position="296"/>
        <end position="461"/>
    </location>
</feature>
<dbReference type="InterPro" id="IPR042188">
    <property type="entry name" value="MmgE/PrpD_sf_2"/>
</dbReference>
<dbReference type="PANTHER" id="PTHR16943:SF8">
    <property type="entry name" value="2-METHYLCITRATE DEHYDRATASE"/>
    <property type="match status" value="1"/>
</dbReference>
<dbReference type="SUPFAM" id="SSF103378">
    <property type="entry name" value="2-methylcitrate dehydratase PrpD"/>
    <property type="match status" value="1"/>
</dbReference>
<evidence type="ECO:0000256" key="1">
    <source>
        <dbReference type="ARBA" id="ARBA00006174"/>
    </source>
</evidence>
<comment type="caution">
    <text evidence="4">The sequence shown here is derived from an EMBL/GenBank/DDBJ whole genome shotgun (WGS) entry which is preliminary data.</text>
</comment>
<reference evidence="4 5" key="1">
    <citation type="submission" date="2018-08" db="EMBL/GenBank/DDBJ databases">
        <title>Bacillus chawlae sp. nov., Bacillus glennii sp. nov., and Bacillus saganii sp. nov. Isolated from the Vehicle Assembly Building at Kennedy Space Center where the Viking Spacecraft were Assembled.</title>
        <authorList>
            <person name="Seuylemezian A."/>
            <person name="Vaishampayan P."/>
        </authorList>
    </citation>
    <scope>NUCLEOTIDE SEQUENCE [LARGE SCALE GENOMIC DNA]</scope>
    <source>
        <strain evidence="4 5">V47-23a</strain>
    </source>
</reference>
<evidence type="ECO:0000259" key="3">
    <source>
        <dbReference type="Pfam" id="PF19305"/>
    </source>
</evidence>
<dbReference type="AlphaFoldDB" id="A0A372LT71"/>
<proteinExistence type="inferred from homology"/>
<accession>A0A372LT71</accession>
<name>A0A372LT71_9BACI</name>
<evidence type="ECO:0000313" key="5">
    <source>
        <dbReference type="Proteomes" id="UP000264541"/>
    </source>
</evidence>
<dbReference type="PANTHER" id="PTHR16943">
    <property type="entry name" value="2-METHYLCITRATE DEHYDRATASE-RELATED"/>
    <property type="match status" value="1"/>
</dbReference>
<dbReference type="InterPro" id="IPR045337">
    <property type="entry name" value="MmgE_PrpD_C"/>
</dbReference>
<dbReference type="EMBL" id="QVTE01000004">
    <property type="protein sequence ID" value="RFU71389.1"/>
    <property type="molecule type" value="Genomic_DNA"/>
</dbReference>
<dbReference type="Pfam" id="PF19305">
    <property type="entry name" value="MmgE_PrpD_C"/>
    <property type="match status" value="1"/>
</dbReference>
<sequence length="484" mass="53284">MDRRETIYCRRHYSEGSNREIIIDLEDITIMTNLNVTRKLAEYAVTHKEFNDQAVHEAKRCMLDWLGVAFGGSSHEGVDIILKTGSCLGNSQIATVIGRNEKIDVLHAALVNGFMAHVLDYDDTHLDSFVHPSPPVWSALSALSAIYPINGKEALEAFIIGFEVETRIGKVLFRKHEERGWHMTGMAGGFGAAAAVGRILGLTVEQMQQAFGITATYASGLRSMFGTMSKSIHPGKAAMSGLYGALLAKNGFSSALDVLEARRGYFEVNASESDLQAAVEGLGNSFEIFKNSVKPYACGVVTHPIIDGAIALRKQFAANQSDIERVEIEVNPMVLDVTAKENPSTGLEGKFSVYHCTAAGLLDGECGPKQFTNERVNAHDIAEVRKKVSARINKNYQTYESKVTLYHYSGEKYSHYVPFAKGTENNPLTDQELEGKYKSMAKEAINEERADNLAQFVWNLNDKVFLSDVLKQCSSEEFIKAGEG</sequence>
<dbReference type="InterPro" id="IPR036148">
    <property type="entry name" value="MmgE/PrpD_sf"/>
</dbReference>
<evidence type="ECO:0000313" key="4">
    <source>
        <dbReference type="EMBL" id="RFU71389.1"/>
    </source>
</evidence>
<comment type="similarity">
    <text evidence="1">Belongs to the PrpD family.</text>
</comment>
<gene>
    <name evidence="4" type="ORF">D0469_01390</name>
</gene>
<keyword evidence="5" id="KW-1185">Reference proteome</keyword>
<dbReference type="Pfam" id="PF03972">
    <property type="entry name" value="MmgE_PrpD_N"/>
    <property type="match status" value="1"/>
</dbReference>